<dbReference type="SMART" id="SM00935">
    <property type="entry name" value="OmpH"/>
    <property type="match status" value="1"/>
</dbReference>
<reference evidence="4 5" key="1">
    <citation type="journal article" date="2016" name="Nat. Commun.">
        <title>Thousands of microbial genomes shed light on interconnected biogeochemical processes in an aquifer system.</title>
        <authorList>
            <person name="Anantharaman K."/>
            <person name="Brown C.T."/>
            <person name="Hug L.A."/>
            <person name="Sharon I."/>
            <person name="Castelle C.J."/>
            <person name="Probst A.J."/>
            <person name="Thomas B.C."/>
            <person name="Singh A."/>
            <person name="Wilkins M.J."/>
            <person name="Karaoz U."/>
            <person name="Brodie E.L."/>
            <person name="Williams K.H."/>
            <person name="Hubbard S.S."/>
            <person name="Banfield J.F."/>
        </authorList>
    </citation>
    <scope>NUCLEOTIDE SEQUENCE [LARGE SCALE GENOMIC DNA]</scope>
</reference>
<evidence type="ECO:0000313" key="5">
    <source>
        <dbReference type="Proteomes" id="UP000179334"/>
    </source>
</evidence>
<dbReference type="InterPro" id="IPR005632">
    <property type="entry name" value="Chaperone_Skp"/>
</dbReference>
<dbReference type="GO" id="GO:0005829">
    <property type="term" value="C:cytosol"/>
    <property type="evidence" value="ECO:0007669"/>
    <property type="project" value="TreeGrafter"/>
</dbReference>
<dbReference type="PANTHER" id="PTHR35089">
    <property type="entry name" value="CHAPERONE PROTEIN SKP"/>
    <property type="match status" value="1"/>
</dbReference>
<evidence type="ECO:0000313" key="4">
    <source>
        <dbReference type="EMBL" id="OGI39154.1"/>
    </source>
</evidence>
<sequence>MLVAGFLATPAQAEGRIGYVDMQRAVTESQSGKRARAEIESAVKKRQEQVSREGQKLKALQQSLEKEQLTLTDTQKRTKQRDFEQKVQTYQQLAADAQRDLSQMDAEHSRKVLTDVRAVIREIALAEKLLLVLEKNEQPVLYAEDGPDLTDRVIKAYDAKSKR</sequence>
<evidence type="ECO:0000256" key="1">
    <source>
        <dbReference type="ARBA" id="ARBA00009091"/>
    </source>
</evidence>
<keyword evidence="3" id="KW-0175">Coiled coil</keyword>
<dbReference type="Proteomes" id="UP000179334">
    <property type="component" value="Unassembled WGS sequence"/>
</dbReference>
<evidence type="ECO:0008006" key="6">
    <source>
        <dbReference type="Google" id="ProtNLM"/>
    </source>
</evidence>
<evidence type="ECO:0000256" key="2">
    <source>
        <dbReference type="ARBA" id="ARBA00022729"/>
    </source>
</evidence>
<accession>A0A1F6T1Z9</accession>
<protein>
    <recommendedName>
        <fullName evidence="6">OmpH family outer membrane protein</fullName>
    </recommendedName>
</protein>
<keyword evidence="2" id="KW-0732">Signal</keyword>
<organism evidence="4 5">
    <name type="scientific">Candidatus Muproteobacteria bacterium RBG_16_64_10</name>
    <dbReference type="NCBI Taxonomy" id="1817757"/>
    <lineage>
        <taxon>Bacteria</taxon>
        <taxon>Pseudomonadati</taxon>
        <taxon>Pseudomonadota</taxon>
        <taxon>Candidatus Muproteobacteria</taxon>
    </lineage>
</organism>
<feature type="coiled-coil region" evidence="3">
    <location>
        <begin position="57"/>
        <end position="107"/>
    </location>
</feature>
<dbReference type="GO" id="GO:0050821">
    <property type="term" value="P:protein stabilization"/>
    <property type="evidence" value="ECO:0007669"/>
    <property type="project" value="TreeGrafter"/>
</dbReference>
<dbReference type="AlphaFoldDB" id="A0A1F6T1Z9"/>
<dbReference type="PANTHER" id="PTHR35089:SF1">
    <property type="entry name" value="CHAPERONE PROTEIN SKP"/>
    <property type="match status" value="1"/>
</dbReference>
<proteinExistence type="inferred from homology"/>
<comment type="similarity">
    <text evidence="1">Belongs to the Skp family.</text>
</comment>
<dbReference type="EMBL" id="MFSR01000049">
    <property type="protein sequence ID" value="OGI39154.1"/>
    <property type="molecule type" value="Genomic_DNA"/>
</dbReference>
<dbReference type="Gene3D" id="3.30.910.20">
    <property type="entry name" value="Skp domain"/>
    <property type="match status" value="1"/>
</dbReference>
<dbReference type="Pfam" id="PF03938">
    <property type="entry name" value="OmpH"/>
    <property type="match status" value="1"/>
</dbReference>
<evidence type="ECO:0000256" key="3">
    <source>
        <dbReference type="SAM" id="Coils"/>
    </source>
</evidence>
<comment type="caution">
    <text evidence="4">The sequence shown here is derived from an EMBL/GenBank/DDBJ whole genome shotgun (WGS) entry which is preliminary data.</text>
</comment>
<dbReference type="InterPro" id="IPR024930">
    <property type="entry name" value="Skp_dom_sf"/>
</dbReference>
<gene>
    <name evidence="4" type="ORF">A2V91_06730</name>
</gene>
<dbReference type="GO" id="GO:0051082">
    <property type="term" value="F:unfolded protein binding"/>
    <property type="evidence" value="ECO:0007669"/>
    <property type="project" value="InterPro"/>
</dbReference>
<dbReference type="SUPFAM" id="SSF111384">
    <property type="entry name" value="OmpH-like"/>
    <property type="match status" value="1"/>
</dbReference>
<name>A0A1F6T1Z9_9PROT</name>